<reference evidence="3 4" key="2">
    <citation type="submission" date="2019-01" db="EMBL/GenBank/DDBJ databases">
        <title>A chromosome length genome reference of the Java medaka (oryzias javanicus).</title>
        <authorList>
            <person name="Herpin A."/>
            <person name="Takehana Y."/>
            <person name="Naruse K."/>
            <person name="Ansai S."/>
            <person name="Kawaguchi M."/>
        </authorList>
    </citation>
    <scope>NUCLEOTIDE SEQUENCE [LARGE SCALE GENOMIC DNA]</scope>
    <source>
        <strain evidence="3">RS831</strain>
        <tissue evidence="3">Whole body</tissue>
    </source>
</reference>
<name>A0A3S2P7F1_ORYJA</name>
<protein>
    <recommendedName>
        <fullName evidence="5">Secreted protein</fullName>
    </recommendedName>
</protein>
<dbReference type="PROSITE" id="PS51257">
    <property type="entry name" value="PROKAR_LIPOPROTEIN"/>
    <property type="match status" value="1"/>
</dbReference>
<sequence>MDQCVVKISLVALLFFSFGACYPSKTSGSGQTGPGFDGSTSRFGSGRGSTFDEQDSGPADAMTFKPERPFPRFAWTSEQVPLGMVERRPLYPSSHVVIRGRAALKDRRPTEIKVNSECCNKLKPN</sequence>
<evidence type="ECO:0000313" key="4">
    <source>
        <dbReference type="Proteomes" id="UP000283210"/>
    </source>
</evidence>
<proteinExistence type="predicted"/>
<keyword evidence="2" id="KW-0732">Signal</keyword>
<feature type="chain" id="PRO_5018524217" description="Secreted protein" evidence="2">
    <location>
        <begin position="22"/>
        <end position="125"/>
    </location>
</feature>
<feature type="signal peptide" evidence="2">
    <location>
        <begin position="1"/>
        <end position="21"/>
    </location>
</feature>
<keyword evidence="4" id="KW-1185">Reference proteome</keyword>
<evidence type="ECO:0000256" key="2">
    <source>
        <dbReference type="SAM" id="SignalP"/>
    </source>
</evidence>
<gene>
    <name evidence="3" type="ORF">OJAV_G00187280</name>
</gene>
<feature type="compositionally biased region" description="Low complexity" evidence="1">
    <location>
        <begin position="37"/>
        <end position="51"/>
    </location>
</feature>
<evidence type="ECO:0000256" key="1">
    <source>
        <dbReference type="SAM" id="MobiDB-lite"/>
    </source>
</evidence>
<organism evidence="3 4">
    <name type="scientific">Oryzias javanicus</name>
    <name type="common">Javanese ricefish</name>
    <name type="synonym">Aplocheilus javanicus</name>
    <dbReference type="NCBI Taxonomy" id="123683"/>
    <lineage>
        <taxon>Eukaryota</taxon>
        <taxon>Metazoa</taxon>
        <taxon>Chordata</taxon>
        <taxon>Craniata</taxon>
        <taxon>Vertebrata</taxon>
        <taxon>Euteleostomi</taxon>
        <taxon>Actinopterygii</taxon>
        <taxon>Neopterygii</taxon>
        <taxon>Teleostei</taxon>
        <taxon>Neoteleostei</taxon>
        <taxon>Acanthomorphata</taxon>
        <taxon>Ovalentaria</taxon>
        <taxon>Atherinomorphae</taxon>
        <taxon>Beloniformes</taxon>
        <taxon>Adrianichthyidae</taxon>
        <taxon>Oryziinae</taxon>
        <taxon>Oryzias</taxon>
    </lineage>
</organism>
<dbReference type="AlphaFoldDB" id="A0A3S2P7F1"/>
<dbReference type="EMBL" id="CM012455">
    <property type="protein sequence ID" value="RVE59299.1"/>
    <property type="molecule type" value="Genomic_DNA"/>
</dbReference>
<evidence type="ECO:0000313" key="3">
    <source>
        <dbReference type="EMBL" id="RVE59299.1"/>
    </source>
</evidence>
<reference evidence="3 4" key="1">
    <citation type="submission" date="2018-11" db="EMBL/GenBank/DDBJ databases">
        <authorList>
            <person name="Lopez-Roques C."/>
            <person name="Donnadieu C."/>
            <person name="Bouchez O."/>
            <person name="Klopp C."/>
            <person name="Cabau C."/>
            <person name="Zahm M."/>
        </authorList>
    </citation>
    <scope>NUCLEOTIDE SEQUENCE [LARGE SCALE GENOMIC DNA]</scope>
    <source>
        <strain evidence="3">RS831</strain>
        <tissue evidence="3">Whole body</tissue>
    </source>
</reference>
<accession>A0A3S2P7F1</accession>
<dbReference type="Proteomes" id="UP000283210">
    <property type="component" value="Chromosome 19"/>
</dbReference>
<evidence type="ECO:0008006" key="5">
    <source>
        <dbReference type="Google" id="ProtNLM"/>
    </source>
</evidence>
<feature type="region of interest" description="Disordered" evidence="1">
    <location>
        <begin position="25"/>
        <end position="63"/>
    </location>
</feature>